<dbReference type="EMBL" id="ATLC01000044">
    <property type="protein sequence ID" value="EPJ28676.1"/>
    <property type="molecule type" value="Genomic_DNA"/>
</dbReference>
<keyword evidence="3" id="KW-1185">Reference proteome</keyword>
<gene>
    <name evidence="2" type="ORF">CP99DC5_0245</name>
</gene>
<evidence type="ECO:0000313" key="2">
    <source>
        <dbReference type="EMBL" id="EPJ28676.1"/>
    </source>
</evidence>
<dbReference type="SUPFAM" id="SSF54913">
    <property type="entry name" value="GlnB-like"/>
    <property type="match status" value="1"/>
</dbReference>
<name>A0ABN0MQI6_CHLPS</name>
<protein>
    <submittedName>
        <fullName evidence="2">CutA1 divalent ion tolerance family protein</fullName>
    </submittedName>
</protein>
<dbReference type="GeneID" id="12243320"/>
<evidence type="ECO:0000256" key="1">
    <source>
        <dbReference type="ARBA" id="ARBA00010169"/>
    </source>
</evidence>
<dbReference type="Pfam" id="PF03091">
    <property type="entry name" value="CutA1"/>
    <property type="match status" value="1"/>
</dbReference>
<dbReference type="InterPro" id="IPR015867">
    <property type="entry name" value="N-reg_PII/ATP_PRibTrfase_C"/>
</dbReference>
<sequence length="114" mass="13036">MTPIIILTQLPSQEEAELIAHTLVTQKLAACVHVFPKGKSTYIWEGQLYVSEEYHMQIKTLCSRFPEVSKTIRSLCSYDVPEIIFIKIDDGNAEYLKWLSLETAPQTSQEMNKS</sequence>
<evidence type="ECO:0000313" key="3">
    <source>
        <dbReference type="Proteomes" id="UP000014627"/>
    </source>
</evidence>
<dbReference type="PANTHER" id="PTHR23419">
    <property type="entry name" value="DIVALENT CATION TOLERANCE CUTA-RELATED"/>
    <property type="match status" value="1"/>
</dbReference>
<reference evidence="2 3" key="1">
    <citation type="submission" date="2013-04" db="EMBL/GenBank/DDBJ databases">
        <title>Genome sequence of Chlamydia psittaci 99DC5.</title>
        <authorList>
            <person name="Huot-Creasy H."/>
            <person name="McCracken C.L."/>
            <person name="Humphries M."/>
            <person name="Sachse K."/>
            <person name="Laroucau K."/>
            <person name="Bavoil P."/>
            <person name="Myers G.S."/>
        </authorList>
    </citation>
    <scope>NUCLEOTIDE SEQUENCE [LARGE SCALE GENOMIC DNA]</scope>
    <source>
        <strain evidence="2 3">99DC5</strain>
    </source>
</reference>
<dbReference type="Proteomes" id="UP000014627">
    <property type="component" value="Unassembled WGS sequence"/>
</dbReference>
<dbReference type="Gene3D" id="3.30.70.120">
    <property type="match status" value="1"/>
</dbReference>
<dbReference type="InterPro" id="IPR004323">
    <property type="entry name" value="Ion_tolerance_CutA"/>
</dbReference>
<accession>A0ABN0MQI6</accession>
<dbReference type="RefSeq" id="WP_006343518.1">
    <property type="nucleotide sequence ID" value="NZ_KE356190.1"/>
</dbReference>
<proteinExistence type="inferred from homology"/>
<comment type="similarity">
    <text evidence="1">Belongs to the CutA family.</text>
</comment>
<comment type="caution">
    <text evidence="2">The sequence shown here is derived from an EMBL/GenBank/DDBJ whole genome shotgun (WGS) entry which is preliminary data.</text>
</comment>
<dbReference type="PANTHER" id="PTHR23419:SF8">
    <property type="entry name" value="FI09726P"/>
    <property type="match status" value="1"/>
</dbReference>
<dbReference type="InterPro" id="IPR011322">
    <property type="entry name" value="N-reg_PII-like_a/b"/>
</dbReference>
<organism evidence="2 3">
    <name type="scientific">Chlamydia psittaci 99DC5</name>
    <dbReference type="NCBI Taxonomy" id="1112251"/>
    <lineage>
        <taxon>Bacteria</taxon>
        <taxon>Pseudomonadati</taxon>
        <taxon>Chlamydiota</taxon>
        <taxon>Chlamydiia</taxon>
        <taxon>Chlamydiales</taxon>
        <taxon>Chlamydiaceae</taxon>
        <taxon>Chlamydia/Chlamydophila group</taxon>
        <taxon>Chlamydia</taxon>
    </lineage>
</organism>